<sequence length="105" mass="11945">MESMEPDTGKLIPLIQTKLRTLENSYSVPRSKRFKPTLTPQNSKPTSGIPVLKNLTHDFTIKNRFYQHWRDGNLDIVGLQEVAFHSGPIIESCYHLLANVGPNKK</sequence>
<evidence type="ECO:0000256" key="1">
    <source>
        <dbReference type="SAM" id="MobiDB-lite"/>
    </source>
</evidence>
<gene>
    <name evidence="2" type="ORF">OUZ56_023477</name>
</gene>
<proteinExistence type="predicted"/>
<organism evidence="2 3">
    <name type="scientific">Daphnia magna</name>
    <dbReference type="NCBI Taxonomy" id="35525"/>
    <lineage>
        <taxon>Eukaryota</taxon>
        <taxon>Metazoa</taxon>
        <taxon>Ecdysozoa</taxon>
        <taxon>Arthropoda</taxon>
        <taxon>Crustacea</taxon>
        <taxon>Branchiopoda</taxon>
        <taxon>Diplostraca</taxon>
        <taxon>Cladocera</taxon>
        <taxon>Anomopoda</taxon>
        <taxon>Daphniidae</taxon>
        <taxon>Daphnia</taxon>
    </lineage>
</organism>
<protein>
    <recommendedName>
        <fullName evidence="4">Endonuclease/exonuclease/phosphatase domain-containing protein</fullName>
    </recommendedName>
</protein>
<keyword evidence="3" id="KW-1185">Reference proteome</keyword>
<reference evidence="2 3" key="1">
    <citation type="journal article" date="2023" name="Nucleic Acids Res.">
        <title>The hologenome of Daphnia magna reveals possible DNA methylation and microbiome-mediated evolution of the host genome.</title>
        <authorList>
            <person name="Chaturvedi A."/>
            <person name="Li X."/>
            <person name="Dhandapani V."/>
            <person name="Marshall H."/>
            <person name="Kissane S."/>
            <person name="Cuenca-Cambronero M."/>
            <person name="Asole G."/>
            <person name="Calvet F."/>
            <person name="Ruiz-Romero M."/>
            <person name="Marangio P."/>
            <person name="Guigo R."/>
            <person name="Rago D."/>
            <person name="Mirbahai L."/>
            <person name="Eastwood N."/>
            <person name="Colbourne J.K."/>
            <person name="Zhou J."/>
            <person name="Mallon E."/>
            <person name="Orsini L."/>
        </authorList>
    </citation>
    <scope>NUCLEOTIDE SEQUENCE [LARGE SCALE GENOMIC DNA]</scope>
    <source>
        <strain evidence="2">LRV0_1</strain>
    </source>
</reference>
<evidence type="ECO:0000313" key="2">
    <source>
        <dbReference type="EMBL" id="KAK4030426.1"/>
    </source>
</evidence>
<comment type="caution">
    <text evidence="2">The sequence shown here is derived from an EMBL/GenBank/DDBJ whole genome shotgun (WGS) entry which is preliminary data.</text>
</comment>
<dbReference type="EMBL" id="JAOYFB010000039">
    <property type="protein sequence ID" value="KAK4030426.1"/>
    <property type="molecule type" value="Genomic_DNA"/>
</dbReference>
<feature type="region of interest" description="Disordered" evidence="1">
    <location>
        <begin position="30"/>
        <end position="49"/>
    </location>
</feature>
<accession>A0ABR0AZ72</accession>
<dbReference type="Proteomes" id="UP001234178">
    <property type="component" value="Unassembled WGS sequence"/>
</dbReference>
<evidence type="ECO:0008006" key="4">
    <source>
        <dbReference type="Google" id="ProtNLM"/>
    </source>
</evidence>
<name>A0ABR0AZ72_9CRUS</name>
<evidence type="ECO:0000313" key="3">
    <source>
        <dbReference type="Proteomes" id="UP001234178"/>
    </source>
</evidence>